<keyword evidence="2" id="KW-1185">Reference proteome</keyword>
<name>A0ABU7AFD9_9TELE</name>
<accession>A0ABU7AFD9</accession>
<dbReference type="EMBL" id="JAHUTI010012665">
    <property type="protein sequence ID" value="MED6236733.1"/>
    <property type="molecule type" value="Genomic_DNA"/>
</dbReference>
<organism evidence="1 2">
    <name type="scientific">Ataeniobius toweri</name>
    <dbReference type="NCBI Taxonomy" id="208326"/>
    <lineage>
        <taxon>Eukaryota</taxon>
        <taxon>Metazoa</taxon>
        <taxon>Chordata</taxon>
        <taxon>Craniata</taxon>
        <taxon>Vertebrata</taxon>
        <taxon>Euteleostomi</taxon>
        <taxon>Actinopterygii</taxon>
        <taxon>Neopterygii</taxon>
        <taxon>Teleostei</taxon>
        <taxon>Neoteleostei</taxon>
        <taxon>Acanthomorphata</taxon>
        <taxon>Ovalentaria</taxon>
        <taxon>Atherinomorphae</taxon>
        <taxon>Cyprinodontiformes</taxon>
        <taxon>Goodeidae</taxon>
        <taxon>Ataeniobius</taxon>
    </lineage>
</organism>
<evidence type="ECO:0000313" key="1">
    <source>
        <dbReference type="EMBL" id="MED6236733.1"/>
    </source>
</evidence>
<dbReference type="Proteomes" id="UP001345963">
    <property type="component" value="Unassembled WGS sequence"/>
</dbReference>
<sequence>MEGLQARSFCSQKQGQVCSINFFRNLSYCGSSAVRLDYISQASMSLLPVHQRSFLEPVLTVNTLRSTNRILVFFHGWSRCCRINCRPKYSIIWQPFRQVRKMQCVQQGSCDVFQMLQHQSLKEIHDHKCQDDRPLVI</sequence>
<protein>
    <submittedName>
        <fullName evidence="1">Uncharacterized protein</fullName>
    </submittedName>
</protein>
<evidence type="ECO:0000313" key="2">
    <source>
        <dbReference type="Proteomes" id="UP001345963"/>
    </source>
</evidence>
<reference evidence="1 2" key="1">
    <citation type="submission" date="2021-07" db="EMBL/GenBank/DDBJ databases">
        <authorList>
            <person name="Palmer J.M."/>
        </authorList>
    </citation>
    <scope>NUCLEOTIDE SEQUENCE [LARGE SCALE GENOMIC DNA]</scope>
    <source>
        <strain evidence="1 2">AT_MEX2019</strain>
        <tissue evidence="1">Muscle</tissue>
    </source>
</reference>
<gene>
    <name evidence="1" type="ORF">ATANTOWER_013437</name>
</gene>
<proteinExistence type="predicted"/>
<comment type="caution">
    <text evidence="1">The sequence shown here is derived from an EMBL/GenBank/DDBJ whole genome shotgun (WGS) entry which is preliminary data.</text>
</comment>